<dbReference type="AlphaFoldDB" id="A0A0S3T5Y1"/>
<keyword evidence="3" id="KW-1185">Reference proteome</keyword>
<reference evidence="2 3" key="1">
    <citation type="journal article" date="2015" name="Sci. Rep.">
        <title>The power of single molecule real-time sequencing technology in the de novo assembly of a eukaryotic genome.</title>
        <authorList>
            <person name="Sakai H."/>
            <person name="Naito K."/>
            <person name="Ogiso-Tanaka E."/>
            <person name="Takahashi Y."/>
            <person name="Iseki K."/>
            <person name="Muto C."/>
            <person name="Satou K."/>
            <person name="Teruya K."/>
            <person name="Shiroma A."/>
            <person name="Shimoji M."/>
            <person name="Hirano T."/>
            <person name="Itoh T."/>
            <person name="Kaga A."/>
            <person name="Tomooka N."/>
        </authorList>
    </citation>
    <scope>NUCLEOTIDE SEQUENCE [LARGE SCALE GENOMIC DNA]</scope>
    <source>
        <strain evidence="3">cv. Shumari</strain>
    </source>
</reference>
<accession>A0A0S3T5Y1</accession>
<evidence type="ECO:0000256" key="1">
    <source>
        <dbReference type="SAM" id="MobiDB-lite"/>
    </source>
</evidence>
<name>A0A0S3T5Y1_PHAAN</name>
<gene>
    <name evidence="2" type="primary">Vigan.10G194100</name>
    <name evidence="2" type="ORF">VIGAN_10194100</name>
</gene>
<dbReference type="Proteomes" id="UP000291084">
    <property type="component" value="Chromosome 10"/>
</dbReference>
<organism evidence="2 3">
    <name type="scientific">Vigna angularis var. angularis</name>
    <dbReference type="NCBI Taxonomy" id="157739"/>
    <lineage>
        <taxon>Eukaryota</taxon>
        <taxon>Viridiplantae</taxon>
        <taxon>Streptophyta</taxon>
        <taxon>Embryophyta</taxon>
        <taxon>Tracheophyta</taxon>
        <taxon>Spermatophyta</taxon>
        <taxon>Magnoliopsida</taxon>
        <taxon>eudicotyledons</taxon>
        <taxon>Gunneridae</taxon>
        <taxon>Pentapetalae</taxon>
        <taxon>rosids</taxon>
        <taxon>fabids</taxon>
        <taxon>Fabales</taxon>
        <taxon>Fabaceae</taxon>
        <taxon>Papilionoideae</taxon>
        <taxon>50 kb inversion clade</taxon>
        <taxon>NPAAA clade</taxon>
        <taxon>indigoferoid/millettioid clade</taxon>
        <taxon>Phaseoleae</taxon>
        <taxon>Vigna</taxon>
    </lineage>
</organism>
<evidence type="ECO:0000313" key="2">
    <source>
        <dbReference type="EMBL" id="BAU00355.1"/>
    </source>
</evidence>
<feature type="compositionally biased region" description="Low complexity" evidence="1">
    <location>
        <begin position="1"/>
        <end position="21"/>
    </location>
</feature>
<dbReference type="EMBL" id="AP015043">
    <property type="protein sequence ID" value="BAU00355.1"/>
    <property type="molecule type" value="Genomic_DNA"/>
</dbReference>
<feature type="region of interest" description="Disordered" evidence="1">
    <location>
        <begin position="1"/>
        <end position="39"/>
    </location>
</feature>
<sequence>MNSLKHASLPSSSTSSITRSSFATVSTSKDANAAKGRASENSRLVIAILLSWGLRDFRSDSFVCSVVTLLFFHSSNAEESVLTLEREVFPCPTCSAAILNMLLAWLCLCFGPKKSRG</sequence>
<evidence type="ECO:0000313" key="3">
    <source>
        <dbReference type="Proteomes" id="UP000291084"/>
    </source>
</evidence>
<protein>
    <submittedName>
        <fullName evidence="2">Uncharacterized protein</fullName>
    </submittedName>
</protein>
<proteinExistence type="predicted"/>